<dbReference type="InterPro" id="IPR036188">
    <property type="entry name" value="FAD/NAD-bd_sf"/>
</dbReference>
<evidence type="ECO:0000256" key="10">
    <source>
        <dbReference type="ARBA" id="ARBA00023136"/>
    </source>
</evidence>
<evidence type="ECO:0000256" key="4">
    <source>
        <dbReference type="ARBA" id="ARBA00022692"/>
    </source>
</evidence>
<organism evidence="14">
    <name type="scientific">Darwinula stevensoni</name>
    <dbReference type="NCBI Taxonomy" id="69355"/>
    <lineage>
        <taxon>Eukaryota</taxon>
        <taxon>Metazoa</taxon>
        <taxon>Ecdysozoa</taxon>
        <taxon>Arthropoda</taxon>
        <taxon>Crustacea</taxon>
        <taxon>Oligostraca</taxon>
        <taxon>Ostracoda</taxon>
        <taxon>Podocopa</taxon>
        <taxon>Podocopida</taxon>
        <taxon>Darwinulocopina</taxon>
        <taxon>Darwinuloidea</taxon>
        <taxon>Darwinulidae</taxon>
        <taxon>Darwinula</taxon>
    </lineage>
</organism>
<dbReference type="GO" id="GO:0006631">
    <property type="term" value="P:fatty acid metabolic process"/>
    <property type="evidence" value="ECO:0007669"/>
    <property type="project" value="InterPro"/>
</dbReference>
<feature type="transmembrane region" description="Helical" evidence="12">
    <location>
        <begin position="28"/>
        <end position="45"/>
    </location>
</feature>
<dbReference type="Pfam" id="PF01435">
    <property type="entry name" value="Peptidase_M48"/>
    <property type="match status" value="1"/>
</dbReference>
<dbReference type="PANTHER" id="PTHR43221:SF1">
    <property type="entry name" value="PROTEASE HTPX"/>
    <property type="match status" value="1"/>
</dbReference>
<dbReference type="InterPro" id="IPR050083">
    <property type="entry name" value="HtpX_protease"/>
</dbReference>
<dbReference type="OrthoDB" id="272500at2759"/>
<comment type="similarity">
    <text evidence="11">Belongs to the peptidase M48 family.</text>
</comment>
<keyword evidence="8 12" id="KW-1133">Transmembrane helix</keyword>
<sequence>MLILSITLQVLGIEPYLTAYGLNYESLLVTAAIIGFGGSFISLALSKTLAKMSTGAKVITEPKNPTEQWLLNTVAMQAQQAGIGMPEVAIFDSPDANAFATGMTKNKALVAVSTGLLNNMTEKEAEAVLGHEVSHIANGDMVTLTLIQGVLNTFVFFLARVVGDIVDKVIFKTEEGRGPAFWVTTIVAELFLGILASIIVMWFSRRREFRADTGGASLSSHQSMINALKRLKSLHEPAALPNGLTAMAISEHEQEIKDSVINVIPSCMPYVDALFQPRKVADRPPVIPEGSTNFALIDGLGLPVDLVNDYLMRPATTWYAGLKQGINIGHTGRDDIDNTVLDFLLMLCKIEVVN</sequence>
<evidence type="ECO:0000256" key="7">
    <source>
        <dbReference type="ARBA" id="ARBA00022833"/>
    </source>
</evidence>
<evidence type="ECO:0000256" key="9">
    <source>
        <dbReference type="ARBA" id="ARBA00023049"/>
    </source>
</evidence>
<gene>
    <name evidence="14" type="ORF">DSTB1V02_LOCUS13460</name>
</gene>
<evidence type="ECO:0000313" key="15">
    <source>
        <dbReference type="Proteomes" id="UP000677054"/>
    </source>
</evidence>
<feature type="transmembrane region" description="Helical" evidence="12">
    <location>
        <begin position="141"/>
        <end position="159"/>
    </location>
</feature>
<keyword evidence="7 11" id="KW-0862">Zinc</keyword>
<proteinExistence type="inferred from homology"/>
<keyword evidence="2" id="KW-1003">Cell membrane</keyword>
<feature type="transmembrane region" description="Helical" evidence="12">
    <location>
        <begin position="179"/>
        <end position="203"/>
    </location>
</feature>
<evidence type="ECO:0000259" key="13">
    <source>
        <dbReference type="Pfam" id="PF01435"/>
    </source>
</evidence>
<accession>A0A7R9FSS8</accession>
<evidence type="ECO:0000256" key="3">
    <source>
        <dbReference type="ARBA" id="ARBA00022670"/>
    </source>
</evidence>
<evidence type="ECO:0000256" key="8">
    <source>
        <dbReference type="ARBA" id="ARBA00022989"/>
    </source>
</evidence>
<keyword evidence="4 12" id="KW-0812">Transmembrane</keyword>
<comment type="subcellular location">
    <subcellularLocation>
        <location evidence="1">Cell membrane</location>
        <topology evidence="1">Multi-pass membrane protein</topology>
    </subcellularLocation>
</comment>
<dbReference type="GO" id="GO:0046872">
    <property type="term" value="F:metal ion binding"/>
    <property type="evidence" value="ECO:0007669"/>
    <property type="project" value="UniProtKB-KW"/>
</dbReference>
<keyword evidence="6 11" id="KW-0378">Hydrolase</keyword>
<dbReference type="GO" id="GO:0004222">
    <property type="term" value="F:metalloendopeptidase activity"/>
    <property type="evidence" value="ECO:0007669"/>
    <property type="project" value="InterPro"/>
</dbReference>
<evidence type="ECO:0000256" key="1">
    <source>
        <dbReference type="ARBA" id="ARBA00004651"/>
    </source>
</evidence>
<dbReference type="AlphaFoldDB" id="A0A7R9FSS8"/>
<dbReference type="Gene3D" id="3.50.50.60">
    <property type="entry name" value="FAD/NAD(P)-binding domain"/>
    <property type="match status" value="1"/>
</dbReference>
<evidence type="ECO:0000256" key="2">
    <source>
        <dbReference type="ARBA" id="ARBA00022475"/>
    </source>
</evidence>
<keyword evidence="15" id="KW-1185">Reference proteome</keyword>
<name>A0A7R9FSS8_9CRUS</name>
<dbReference type="GO" id="GO:0071949">
    <property type="term" value="F:FAD binding"/>
    <property type="evidence" value="ECO:0007669"/>
    <property type="project" value="InterPro"/>
</dbReference>
<keyword evidence="3 11" id="KW-0645">Protease</keyword>
<dbReference type="GO" id="GO:0050151">
    <property type="term" value="F:oleate hydratase activity"/>
    <property type="evidence" value="ECO:0007669"/>
    <property type="project" value="InterPro"/>
</dbReference>
<dbReference type="NCBIfam" id="NF003965">
    <property type="entry name" value="PRK05457.1"/>
    <property type="match status" value="1"/>
</dbReference>
<dbReference type="Proteomes" id="UP000677054">
    <property type="component" value="Unassembled WGS sequence"/>
</dbReference>
<dbReference type="Pfam" id="PF06100">
    <property type="entry name" value="MCRA"/>
    <property type="match status" value="1"/>
</dbReference>
<evidence type="ECO:0000256" key="12">
    <source>
        <dbReference type="SAM" id="Phobius"/>
    </source>
</evidence>
<comment type="cofactor">
    <cofactor evidence="11">
        <name>Zn(2+)</name>
        <dbReference type="ChEBI" id="CHEBI:29105"/>
    </cofactor>
    <text evidence="11">Binds 1 zinc ion per subunit.</text>
</comment>
<keyword evidence="10 12" id="KW-0472">Membrane</keyword>
<keyword evidence="5" id="KW-0479">Metal-binding</keyword>
<evidence type="ECO:0000313" key="14">
    <source>
        <dbReference type="EMBL" id="CAD7253713.1"/>
    </source>
</evidence>
<reference evidence="14" key="1">
    <citation type="submission" date="2020-11" db="EMBL/GenBank/DDBJ databases">
        <authorList>
            <person name="Tran Van P."/>
        </authorList>
    </citation>
    <scope>NUCLEOTIDE SEQUENCE</scope>
</reference>
<dbReference type="EMBL" id="LR905976">
    <property type="protein sequence ID" value="CAD7253713.1"/>
    <property type="molecule type" value="Genomic_DNA"/>
</dbReference>
<dbReference type="CDD" id="cd07335">
    <property type="entry name" value="M48B_HtpX_like"/>
    <property type="match status" value="1"/>
</dbReference>
<feature type="domain" description="Peptidase M48" evidence="13">
    <location>
        <begin position="67"/>
        <end position="224"/>
    </location>
</feature>
<dbReference type="GO" id="GO:0005886">
    <property type="term" value="C:plasma membrane"/>
    <property type="evidence" value="ECO:0007669"/>
    <property type="project" value="UniProtKB-SubCell"/>
</dbReference>
<keyword evidence="9 11" id="KW-0482">Metalloprotease</keyword>
<dbReference type="Gene3D" id="3.30.2010.10">
    <property type="entry name" value="Metalloproteases ('zincins'), catalytic domain"/>
    <property type="match status" value="1"/>
</dbReference>
<evidence type="ECO:0000256" key="6">
    <source>
        <dbReference type="ARBA" id="ARBA00022801"/>
    </source>
</evidence>
<evidence type="ECO:0000256" key="5">
    <source>
        <dbReference type="ARBA" id="ARBA00022723"/>
    </source>
</evidence>
<dbReference type="GO" id="GO:0006508">
    <property type="term" value="P:proteolysis"/>
    <property type="evidence" value="ECO:0007669"/>
    <property type="project" value="UniProtKB-KW"/>
</dbReference>
<evidence type="ECO:0000256" key="11">
    <source>
        <dbReference type="RuleBase" id="RU003983"/>
    </source>
</evidence>
<dbReference type="EMBL" id="CAJPEV010006459">
    <property type="protein sequence ID" value="CAG0904138.1"/>
    <property type="molecule type" value="Genomic_DNA"/>
</dbReference>
<dbReference type="PANTHER" id="PTHR43221">
    <property type="entry name" value="PROTEASE HTPX"/>
    <property type="match status" value="1"/>
</dbReference>
<dbReference type="InterPro" id="IPR010354">
    <property type="entry name" value="Oleate_hydratase"/>
</dbReference>
<dbReference type="InterPro" id="IPR001915">
    <property type="entry name" value="Peptidase_M48"/>
</dbReference>
<protein>
    <recommendedName>
        <fullName evidence="13">Peptidase M48 domain-containing protein</fullName>
    </recommendedName>
</protein>